<dbReference type="GO" id="GO:0016020">
    <property type="term" value="C:membrane"/>
    <property type="evidence" value="ECO:0007669"/>
    <property type="project" value="UniProtKB-SubCell"/>
</dbReference>
<dbReference type="Proteomes" id="UP000215902">
    <property type="component" value="Unassembled WGS sequence"/>
</dbReference>
<feature type="transmembrane region" description="Helical" evidence="6">
    <location>
        <begin position="151"/>
        <end position="177"/>
    </location>
</feature>
<evidence type="ECO:0000256" key="5">
    <source>
        <dbReference type="PROSITE-ProRule" id="PRU00581"/>
    </source>
</evidence>
<comment type="caution">
    <text evidence="8">The sequence shown here is derived from an EMBL/GenBank/DDBJ whole genome shotgun (WGS) entry which is preliminary data.</text>
</comment>
<feature type="transmembrane region" description="Helical" evidence="6">
    <location>
        <begin position="91"/>
        <end position="112"/>
    </location>
</feature>
<feature type="domain" description="MARVEL" evidence="7">
    <location>
        <begin position="56"/>
        <end position="181"/>
    </location>
</feature>
<keyword evidence="4 5" id="KW-0472">Membrane</keyword>
<evidence type="ECO:0000313" key="8">
    <source>
        <dbReference type="EMBL" id="PAA63685.1"/>
    </source>
</evidence>
<sequence length="220" mass="23308">GAAPVPEAAHQLVHSNKDLQRLHTSVSMETDAYKATTTETTATHSEGPGVGLDKDFVRTPLGIVLIAAFVSAVILFICGTVFPWSIHGGGFVAFVGTTAAFGTGILFVLYLIRLLPKIPGPFGLVILIYLAVVVILSLIAFILSAVNGKGIGGAAIASAVFAVPTLGLHGYFGFLMFRKYQVLKNHFHKGECGHSYSVTTTQQNYEASHPEDAAPAYGNY</sequence>
<accession>A0A267EQ60</accession>
<reference evidence="8 9" key="1">
    <citation type="submission" date="2017-06" db="EMBL/GenBank/DDBJ databases">
        <title>A platform for efficient transgenesis in Macrostomum lignano, a flatworm model organism for stem cell research.</title>
        <authorList>
            <person name="Berezikov E."/>
        </authorList>
    </citation>
    <scope>NUCLEOTIDE SEQUENCE [LARGE SCALE GENOMIC DNA]</scope>
    <source>
        <strain evidence="8">DV1</strain>
        <tissue evidence="8">Whole organism</tissue>
    </source>
</reference>
<evidence type="ECO:0000256" key="4">
    <source>
        <dbReference type="ARBA" id="ARBA00023136"/>
    </source>
</evidence>
<dbReference type="InterPro" id="IPR050578">
    <property type="entry name" value="MARVEL-CKLF_proteins"/>
</dbReference>
<dbReference type="PROSITE" id="PS51225">
    <property type="entry name" value="MARVEL"/>
    <property type="match status" value="1"/>
</dbReference>
<proteinExistence type="predicted"/>
<dbReference type="OrthoDB" id="10028364at2759"/>
<keyword evidence="2 5" id="KW-0812">Transmembrane</keyword>
<protein>
    <recommendedName>
        <fullName evidence="7">MARVEL domain-containing protein</fullName>
    </recommendedName>
</protein>
<evidence type="ECO:0000259" key="7">
    <source>
        <dbReference type="PROSITE" id="PS51225"/>
    </source>
</evidence>
<dbReference type="PANTHER" id="PTHR22776">
    <property type="entry name" value="MARVEL-CONTAINING POTENTIAL LIPID RAFT-ASSOCIATED PROTEIN"/>
    <property type="match status" value="1"/>
</dbReference>
<dbReference type="AlphaFoldDB" id="A0A267EQ60"/>
<keyword evidence="3 6" id="KW-1133">Transmembrane helix</keyword>
<dbReference type="STRING" id="282301.A0A267EQ60"/>
<feature type="transmembrane region" description="Helical" evidence="6">
    <location>
        <begin position="124"/>
        <end position="145"/>
    </location>
</feature>
<feature type="transmembrane region" description="Helical" evidence="6">
    <location>
        <begin position="61"/>
        <end position="85"/>
    </location>
</feature>
<gene>
    <name evidence="8" type="ORF">BOX15_Mlig018104g1</name>
</gene>
<evidence type="ECO:0000256" key="2">
    <source>
        <dbReference type="ARBA" id="ARBA00022692"/>
    </source>
</evidence>
<dbReference type="InterPro" id="IPR008253">
    <property type="entry name" value="Marvel"/>
</dbReference>
<name>A0A267EQ60_9PLAT</name>
<feature type="non-terminal residue" evidence="8">
    <location>
        <position position="1"/>
    </location>
</feature>
<dbReference type="PANTHER" id="PTHR22776:SF49">
    <property type="entry name" value="MARVEL DOMAIN-CONTAINING PROTEIN"/>
    <property type="match status" value="1"/>
</dbReference>
<dbReference type="EMBL" id="NIVC01001823">
    <property type="protein sequence ID" value="PAA63685.1"/>
    <property type="molecule type" value="Genomic_DNA"/>
</dbReference>
<organism evidence="8 9">
    <name type="scientific">Macrostomum lignano</name>
    <dbReference type="NCBI Taxonomy" id="282301"/>
    <lineage>
        <taxon>Eukaryota</taxon>
        <taxon>Metazoa</taxon>
        <taxon>Spiralia</taxon>
        <taxon>Lophotrochozoa</taxon>
        <taxon>Platyhelminthes</taxon>
        <taxon>Rhabditophora</taxon>
        <taxon>Macrostomorpha</taxon>
        <taxon>Macrostomida</taxon>
        <taxon>Macrostomidae</taxon>
        <taxon>Macrostomum</taxon>
    </lineage>
</organism>
<keyword evidence="9" id="KW-1185">Reference proteome</keyword>
<comment type="subcellular location">
    <subcellularLocation>
        <location evidence="1">Membrane</location>
        <topology evidence="1">Multi-pass membrane protein</topology>
    </subcellularLocation>
</comment>
<evidence type="ECO:0000256" key="3">
    <source>
        <dbReference type="ARBA" id="ARBA00022989"/>
    </source>
</evidence>
<evidence type="ECO:0000256" key="6">
    <source>
        <dbReference type="SAM" id="Phobius"/>
    </source>
</evidence>
<evidence type="ECO:0000256" key="1">
    <source>
        <dbReference type="ARBA" id="ARBA00004141"/>
    </source>
</evidence>
<evidence type="ECO:0000313" key="9">
    <source>
        <dbReference type="Proteomes" id="UP000215902"/>
    </source>
</evidence>